<feature type="domain" description="Cyclic nucleotide-binding" evidence="4">
    <location>
        <begin position="14"/>
        <end position="132"/>
    </location>
</feature>
<name>A0AAW9DXT9_ACIAO</name>
<keyword evidence="3" id="KW-0804">Transcription</keyword>
<evidence type="ECO:0000259" key="4">
    <source>
        <dbReference type="PROSITE" id="PS50042"/>
    </source>
</evidence>
<dbReference type="SMART" id="SM00419">
    <property type="entry name" value="HTH_CRP"/>
    <property type="match status" value="1"/>
</dbReference>
<protein>
    <submittedName>
        <fullName evidence="6">Crp/Fnr family transcriptional regulator</fullName>
    </submittedName>
</protein>
<dbReference type="InterPro" id="IPR000595">
    <property type="entry name" value="cNMP-bd_dom"/>
</dbReference>
<dbReference type="SMART" id="SM00100">
    <property type="entry name" value="cNMP"/>
    <property type="match status" value="1"/>
</dbReference>
<evidence type="ECO:0000313" key="7">
    <source>
        <dbReference type="Proteomes" id="UP001279553"/>
    </source>
</evidence>
<dbReference type="InterPro" id="IPR018490">
    <property type="entry name" value="cNMP-bd_dom_sf"/>
</dbReference>
<dbReference type="InterPro" id="IPR036390">
    <property type="entry name" value="WH_DNA-bd_sf"/>
</dbReference>
<dbReference type="PROSITE" id="PS50042">
    <property type="entry name" value="CNMP_BINDING_3"/>
    <property type="match status" value="1"/>
</dbReference>
<evidence type="ECO:0000256" key="1">
    <source>
        <dbReference type="ARBA" id="ARBA00023015"/>
    </source>
</evidence>
<proteinExistence type="predicted"/>
<dbReference type="CDD" id="cd00038">
    <property type="entry name" value="CAP_ED"/>
    <property type="match status" value="1"/>
</dbReference>
<dbReference type="GO" id="GO:0003677">
    <property type="term" value="F:DNA binding"/>
    <property type="evidence" value="ECO:0007669"/>
    <property type="project" value="UniProtKB-KW"/>
</dbReference>
<keyword evidence="2" id="KW-0238">DNA-binding</keyword>
<dbReference type="SUPFAM" id="SSF51206">
    <property type="entry name" value="cAMP-binding domain-like"/>
    <property type="match status" value="1"/>
</dbReference>
<dbReference type="InterPro" id="IPR012318">
    <property type="entry name" value="HTH_CRP"/>
</dbReference>
<evidence type="ECO:0000256" key="2">
    <source>
        <dbReference type="ARBA" id="ARBA00023125"/>
    </source>
</evidence>
<organism evidence="6 7">
    <name type="scientific">Acidiphilium acidophilum</name>
    <name type="common">Thiobacillus acidophilus</name>
    <dbReference type="NCBI Taxonomy" id="76588"/>
    <lineage>
        <taxon>Bacteria</taxon>
        <taxon>Pseudomonadati</taxon>
        <taxon>Pseudomonadota</taxon>
        <taxon>Alphaproteobacteria</taxon>
        <taxon>Acetobacterales</taxon>
        <taxon>Acidocellaceae</taxon>
        <taxon>Acidiphilium</taxon>
    </lineage>
</organism>
<dbReference type="Pfam" id="PF13545">
    <property type="entry name" value="HTH_Crp_2"/>
    <property type="match status" value="1"/>
</dbReference>
<evidence type="ECO:0000256" key="3">
    <source>
        <dbReference type="ARBA" id="ARBA00023163"/>
    </source>
</evidence>
<accession>A0AAW9DXT9</accession>
<dbReference type="SUPFAM" id="SSF46785">
    <property type="entry name" value="Winged helix' DNA-binding domain"/>
    <property type="match status" value="1"/>
</dbReference>
<keyword evidence="7" id="KW-1185">Reference proteome</keyword>
<feature type="domain" description="HTH crp-type" evidence="5">
    <location>
        <begin position="146"/>
        <end position="210"/>
    </location>
</feature>
<evidence type="ECO:0000259" key="5">
    <source>
        <dbReference type="PROSITE" id="PS51063"/>
    </source>
</evidence>
<dbReference type="Proteomes" id="UP001279553">
    <property type="component" value="Unassembled WGS sequence"/>
</dbReference>
<dbReference type="InterPro" id="IPR014710">
    <property type="entry name" value="RmlC-like_jellyroll"/>
</dbReference>
<dbReference type="PROSITE" id="PS51063">
    <property type="entry name" value="HTH_CRP_2"/>
    <property type="match status" value="1"/>
</dbReference>
<dbReference type="GO" id="GO:0006355">
    <property type="term" value="P:regulation of DNA-templated transcription"/>
    <property type="evidence" value="ECO:0007669"/>
    <property type="project" value="InterPro"/>
</dbReference>
<reference evidence="6 7" key="1">
    <citation type="submission" date="2023-11" db="EMBL/GenBank/DDBJ databases">
        <title>MicrobeMod: A computational toolkit for identifying prokaryotic methylation and restriction-modification with nanopore sequencing.</title>
        <authorList>
            <person name="Crits-Christoph A."/>
            <person name="Kang S.C."/>
            <person name="Lee H."/>
            <person name="Ostrov N."/>
        </authorList>
    </citation>
    <scope>NUCLEOTIDE SEQUENCE [LARGE SCALE GENOMIC DNA]</scope>
    <source>
        <strain evidence="6 7">DSMZ 700</strain>
    </source>
</reference>
<dbReference type="AlphaFoldDB" id="A0AAW9DXT9"/>
<dbReference type="Gene3D" id="1.10.10.10">
    <property type="entry name" value="Winged helix-like DNA-binding domain superfamily/Winged helix DNA-binding domain"/>
    <property type="match status" value="1"/>
</dbReference>
<dbReference type="RefSeq" id="WP_319615770.1">
    <property type="nucleotide sequence ID" value="NZ_JAWXYB010000018.1"/>
</dbReference>
<evidence type="ECO:0000313" key="6">
    <source>
        <dbReference type="EMBL" id="MDX5932915.1"/>
    </source>
</evidence>
<gene>
    <name evidence="6" type="ORF">SIL87_19365</name>
</gene>
<keyword evidence="1" id="KW-0805">Transcription regulation</keyword>
<dbReference type="InterPro" id="IPR036388">
    <property type="entry name" value="WH-like_DNA-bd_sf"/>
</dbReference>
<dbReference type="Pfam" id="PF00027">
    <property type="entry name" value="cNMP_binding"/>
    <property type="match status" value="1"/>
</dbReference>
<dbReference type="Gene3D" id="2.60.120.10">
    <property type="entry name" value="Jelly Rolls"/>
    <property type="match status" value="1"/>
</dbReference>
<dbReference type="EMBL" id="JAWXYB010000018">
    <property type="protein sequence ID" value="MDX5932915.1"/>
    <property type="molecule type" value="Genomic_DNA"/>
</dbReference>
<comment type="caution">
    <text evidence="6">The sequence shown here is derived from an EMBL/GenBank/DDBJ whole genome shotgun (WGS) entry which is preliminary data.</text>
</comment>
<sequence length="221" mass="23931">MEPESSTRPPGARLAPQVIADLAALGRQVEFPAGAELFGPGTPCLNFPVVRRGQVAVVHHGAPGQEIQLYRLSVDEPCILSLAAMLGNSPYGATATTMVKSAILIVPVNVLRRELSRNEPLQMGLYYNFANRLNEVMALVSAVTFEPLGKRVLASLLRHATDDDDIAMTHEGLAQELGSAREVVSRLLSGFAADGLISMRRGHIRLLDRMKIFALVGERSH</sequence>